<name>A0ABS7EZ06_9PROT</name>
<evidence type="ECO:0000313" key="2">
    <source>
        <dbReference type="EMBL" id="MBW8268606.1"/>
    </source>
</evidence>
<keyword evidence="3" id="KW-1185">Reference proteome</keyword>
<dbReference type="Proteomes" id="UP001519924">
    <property type="component" value="Unassembled WGS sequence"/>
</dbReference>
<feature type="transmembrane region" description="Helical" evidence="1">
    <location>
        <begin position="37"/>
        <end position="56"/>
    </location>
</feature>
<reference evidence="2 3" key="1">
    <citation type="submission" date="2021-08" db="EMBL/GenBank/DDBJ databases">
        <title>Caldovatus sediminis gen. nov., sp. nov., a moderately thermophilic bacterium isolated from a hot spring.</title>
        <authorList>
            <person name="Hu C.-J."/>
            <person name="Li W.-J."/>
            <person name="Xian W.-D."/>
        </authorList>
    </citation>
    <scope>NUCLEOTIDE SEQUENCE [LARGE SCALE GENOMIC DNA]</scope>
    <source>
        <strain evidence="2 3">SYSU G05006</strain>
    </source>
</reference>
<keyword evidence="1" id="KW-1133">Transmembrane helix</keyword>
<organism evidence="2 3">
    <name type="scientific">Caldovatus aquaticus</name>
    <dbReference type="NCBI Taxonomy" id="2865671"/>
    <lineage>
        <taxon>Bacteria</taxon>
        <taxon>Pseudomonadati</taxon>
        <taxon>Pseudomonadota</taxon>
        <taxon>Alphaproteobacteria</taxon>
        <taxon>Acetobacterales</taxon>
        <taxon>Roseomonadaceae</taxon>
        <taxon>Caldovatus</taxon>
    </lineage>
</organism>
<comment type="caution">
    <text evidence="2">The sequence shown here is derived from an EMBL/GenBank/DDBJ whole genome shotgun (WGS) entry which is preliminary data.</text>
</comment>
<gene>
    <name evidence="2" type="ORF">K1J50_03815</name>
</gene>
<evidence type="ECO:0000313" key="3">
    <source>
        <dbReference type="Proteomes" id="UP001519924"/>
    </source>
</evidence>
<keyword evidence="1" id="KW-0812">Transmembrane</keyword>
<dbReference type="EMBL" id="JAHZUY010000005">
    <property type="protein sequence ID" value="MBW8268606.1"/>
    <property type="molecule type" value="Genomic_DNA"/>
</dbReference>
<protein>
    <submittedName>
        <fullName evidence="2">Uncharacterized protein</fullName>
    </submittedName>
</protein>
<evidence type="ECO:0000256" key="1">
    <source>
        <dbReference type="SAM" id="Phobius"/>
    </source>
</evidence>
<accession>A0ABS7EZ06</accession>
<keyword evidence="1" id="KW-0472">Membrane</keyword>
<proteinExistence type="predicted"/>
<dbReference type="RefSeq" id="WP_220116111.1">
    <property type="nucleotide sequence ID" value="NZ_JAHZUY010000005.1"/>
</dbReference>
<sequence>MASRNDAPRNDAPRDGRTAARDRSVLLGGFPVPLRRAWGIGLLGLTLWLASVIALFH</sequence>